<comment type="subcellular location">
    <subcellularLocation>
        <location evidence="2">Endosome membrane</location>
        <topology evidence="2">Peripheral membrane protein</topology>
    </subcellularLocation>
    <subcellularLocation>
        <location evidence="1">Late endosome membrane</location>
    </subcellularLocation>
    <subcellularLocation>
        <location evidence="3">Lysosome membrane</location>
        <topology evidence="3">Peripheral membrane protein</topology>
        <orientation evidence="3">Cytoplasmic side</orientation>
    </subcellularLocation>
</comment>
<evidence type="ECO:0000256" key="7">
    <source>
        <dbReference type="ARBA" id="ARBA00023136"/>
    </source>
</evidence>
<dbReference type="InterPro" id="IPR037519">
    <property type="entry name" value="LITAF_fam"/>
</dbReference>
<dbReference type="PROSITE" id="PS51837">
    <property type="entry name" value="LITAF"/>
    <property type="match status" value="1"/>
</dbReference>
<dbReference type="PANTHER" id="PTHR23292">
    <property type="entry name" value="LIPOPOLYSACCHARIDE-INDUCED TUMOR NECROSIS FACTOR-ALPHA FACTOR"/>
    <property type="match status" value="1"/>
</dbReference>
<organism evidence="12 13">
    <name type="scientific">Adineta steineri</name>
    <dbReference type="NCBI Taxonomy" id="433720"/>
    <lineage>
        <taxon>Eukaryota</taxon>
        <taxon>Metazoa</taxon>
        <taxon>Spiralia</taxon>
        <taxon>Gnathifera</taxon>
        <taxon>Rotifera</taxon>
        <taxon>Eurotatoria</taxon>
        <taxon>Bdelloidea</taxon>
        <taxon>Adinetida</taxon>
        <taxon>Adinetidae</taxon>
        <taxon>Adineta</taxon>
    </lineage>
</organism>
<dbReference type="EMBL" id="CAJOBB010000526">
    <property type="protein sequence ID" value="CAF3698825.1"/>
    <property type="molecule type" value="Genomic_DNA"/>
</dbReference>
<feature type="region of interest" description="Disordered" evidence="8">
    <location>
        <begin position="166"/>
        <end position="249"/>
    </location>
</feature>
<evidence type="ECO:0000313" key="12">
    <source>
        <dbReference type="EMBL" id="CAF3698825.1"/>
    </source>
</evidence>
<dbReference type="PANTHER" id="PTHR23292:SF6">
    <property type="entry name" value="FI16602P1-RELATED"/>
    <property type="match status" value="1"/>
</dbReference>
<dbReference type="GO" id="GO:0031902">
    <property type="term" value="C:late endosome membrane"/>
    <property type="evidence" value="ECO:0007669"/>
    <property type="project" value="UniProtKB-SubCell"/>
</dbReference>
<name>A0A818UR51_9BILA</name>
<keyword evidence="9" id="KW-0812">Transmembrane</keyword>
<feature type="transmembrane region" description="Helical" evidence="9">
    <location>
        <begin position="128"/>
        <end position="153"/>
    </location>
</feature>
<dbReference type="Proteomes" id="UP000663860">
    <property type="component" value="Unassembled WGS sequence"/>
</dbReference>
<keyword evidence="7 9" id="KW-0472">Membrane</keyword>
<evidence type="ECO:0000259" key="10">
    <source>
        <dbReference type="PROSITE" id="PS51837"/>
    </source>
</evidence>
<keyword evidence="9" id="KW-1133">Transmembrane helix</keyword>
<comment type="caution">
    <text evidence="12">The sequence shown here is derived from an EMBL/GenBank/DDBJ whole genome shotgun (WGS) entry which is preliminary data.</text>
</comment>
<dbReference type="GO" id="GO:0005765">
    <property type="term" value="C:lysosomal membrane"/>
    <property type="evidence" value="ECO:0007669"/>
    <property type="project" value="UniProtKB-SubCell"/>
</dbReference>
<keyword evidence="5" id="KW-0479">Metal-binding</keyword>
<dbReference type="GO" id="GO:0008270">
    <property type="term" value="F:zinc ion binding"/>
    <property type="evidence" value="ECO:0007669"/>
    <property type="project" value="TreeGrafter"/>
</dbReference>
<feature type="domain" description="LITAF" evidence="10">
    <location>
        <begin position="91"/>
        <end position="175"/>
    </location>
</feature>
<evidence type="ECO:0000256" key="2">
    <source>
        <dbReference type="ARBA" id="ARBA00004481"/>
    </source>
</evidence>
<evidence type="ECO:0000256" key="1">
    <source>
        <dbReference type="ARBA" id="ARBA00004414"/>
    </source>
</evidence>
<evidence type="ECO:0000313" key="11">
    <source>
        <dbReference type="EMBL" id="CAF1327256.1"/>
    </source>
</evidence>
<evidence type="ECO:0000313" key="13">
    <source>
        <dbReference type="Proteomes" id="UP000663868"/>
    </source>
</evidence>
<protein>
    <recommendedName>
        <fullName evidence="10">LITAF domain-containing protein</fullName>
    </recommendedName>
</protein>
<evidence type="ECO:0000256" key="8">
    <source>
        <dbReference type="SAM" id="MobiDB-lite"/>
    </source>
</evidence>
<evidence type="ECO:0000256" key="4">
    <source>
        <dbReference type="ARBA" id="ARBA00005975"/>
    </source>
</evidence>
<evidence type="ECO:0000256" key="5">
    <source>
        <dbReference type="ARBA" id="ARBA00022723"/>
    </source>
</evidence>
<feature type="compositionally biased region" description="Polar residues" evidence="8">
    <location>
        <begin position="1"/>
        <end position="36"/>
    </location>
</feature>
<dbReference type="AlphaFoldDB" id="A0A818UR51"/>
<sequence length="249" mass="27043">MADTKPNNTADTKPNNTAGTKPNNTADTKPNNTADTKPNHTADTKPNNTAGTRPDEAVIEHPLSNDGYLPKLSIELPPRYDTAQSSASSQIHQQSSGTSFKYGQDPLNCKCIYCHQQVVTRIEKENGLIAWICCAVLLLIGCWLGCCLIPFFIDDLKQRKIMSTNNSNTTATTSKPVTDPEAARTAAQTDHRHHPIPVPDHVTKTGHTQGTKKKLTELIEANTSTHTENHSNNKTATSSSDQVASQSTN</sequence>
<proteinExistence type="inferred from homology"/>
<dbReference type="SMART" id="SM00714">
    <property type="entry name" value="LITAF"/>
    <property type="match status" value="1"/>
</dbReference>
<dbReference type="InterPro" id="IPR006629">
    <property type="entry name" value="LITAF"/>
</dbReference>
<feature type="compositionally biased region" description="Low complexity" evidence="8">
    <location>
        <begin position="222"/>
        <end position="235"/>
    </location>
</feature>
<reference evidence="12" key="1">
    <citation type="submission" date="2021-02" db="EMBL/GenBank/DDBJ databases">
        <authorList>
            <person name="Nowell W R."/>
        </authorList>
    </citation>
    <scope>NUCLEOTIDE SEQUENCE</scope>
</reference>
<accession>A0A818UR51</accession>
<dbReference type="Proteomes" id="UP000663868">
    <property type="component" value="Unassembled WGS sequence"/>
</dbReference>
<feature type="region of interest" description="Disordered" evidence="8">
    <location>
        <begin position="1"/>
        <end position="54"/>
    </location>
</feature>
<keyword evidence="6" id="KW-0862">Zinc</keyword>
<comment type="similarity">
    <text evidence="4">Belongs to the CDIP1/LITAF family.</text>
</comment>
<evidence type="ECO:0000256" key="3">
    <source>
        <dbReference type="ARBA" id="ARBA00004630"/>
    </source>
</evidence>
<dbReference type="Pfam" id="PF10601">
    <property type="entry name" value="zf-LITAF-like"/>
    <property type="match status" value="1"/>
</dbReference>
<evidence type="ECO:0000256" key="9">
    <source>
        <dbReference type="SAM" id="Phobius"/>
    </source>
</evidence>
<dbReference type="EMBL" id="CAJNOE010000758">
    <property type="protein sequence ID" value="CAF1327256.1"/>
    <property type="molecule type" value="Genomic_DNA"/>
</dbReference>
<evidence type="ECO:0000256" key="6">
    <source>
        <dbReference type="ARBA" id="ARBA00022833"/>
    </source>
</evidence>
<feature type="compositionally biased region" description="Polar residues" evidence="8">
    <location>
        <begin position="236"/>
        <end position="249"/>
    </location>
</feature>
<gene>
    <name evidence="11" type="ORF">IZO911_LOCUS35483</name>
    <name evidence="12" type="ORF">KXQ929_LOCUS10892</name>
</gene>